<dbReference type="EC" id="4.4.1.13" evidence="2"/>
<comment type="cofactor">
    <cofactor evidence="1">
        <name>pyridoxal 5'-phosphate</name>
        <dbReference type="ChEBI" id="CHEBI:597326"/>
    </cofactor>
</comment>
<dbReference type="Gene3D" id="3.90.1150.10">
    <property type="entry name" value="Aspartate Aminotransferase, domain 1"/>
    <property type="match status" value="1"/>
</dbReference>
<dbReference type="AlphaFoldDB" id="A0AAE0TBF9"/>
<sequence length="571" mass="63050">MTLKLKYDFDTLPDRTGKHNLKWDLYRGKNITPMWVADMDFLPSPEIREALCCYAQDGVYGYAVHPEELTDVIIRRMKSLYNWDTVPDEYIFISGIVPALNIICRTCCATDGRIINFTPVYYPFLKSADNAGLSCTNIPLLPSGKTWKADLPEFDRLTAAHPGSVLQFCNPHNPVGKMFTREELTDIGNICVRNNILIASDEIHCDLILTEGKRHIPIASLSPEISAQTITMMAPTKTWSTPGLQFAFMIIQNPDLRQKVKQFMNGLFGRLPGMSNAMALAAYRDGEDWLNELLNVLRRNRQLVFDILGNIPNISLTAPLDATYLAWIDCRRTNVSDMKSYLENSAGVGLSDGTPFGGKVPKRYSVQEFLNLPGSVARGKVIIFPTETFYAIGCCADDPEVCRRIYALKQREAYTPLLVLADTIEMIEAFGAKISAPVKELLKGIWPAPLTVVFPVTGGVSHLNRDGSTVAFRIPANRDTRAIIRRAGVPLVGTSANISGQPPVIRTADICTELTAPNSTDIVIDGGTLKGGLPSSLVTFPGDNTYLILRHGTFDDNKLRAANFIPAKTNG</sequence>
<name>A0AAE0TBF9_9BIVA</name>
<keyword evidence="5" id="KW-0456">Lyase</keyword>
<dbReference type="GO" id="GO:0047804">
    <property type="term" value="F:cysteine-S-conjugate beta-lyase activity"/>
    <property type="evidence" value="ECO:0007669"/>
    <property type="project" value="UniProtKB-EC"/>
</dbReference>
<dbReference type="GO" id="GO:0003725">
    <property type="term" value="F:double-stranded RNA binding"/>
    <property type="evidence" value="ECO:0007669"/>
    <property type="project" value="InterPro"/>
</dbReference>
<dbReference type="InterPro" id="IPR004839">
    <property type="entry name" value="Aminotransferase_I/II_large"/>
</dbReference>
<evidence type="ECO:0000259" key="7">
    <source>
        <dbReference type="PROSITE" id="PS51163"/>
    </source>
</evidence>
<keyword evidence="9" id="KW-1185">Reference proteome</keyword>
<dbReference type="GO" id="GO:0030170">
    <property type="term" value="F:pyridoxal phosphate binding"/>
    <property type="evidence" value="ECO:0007669"/>
    <property type="project" value="InterPro"/>
</dbReference>
<keyword evidence="4" id="KW-0663">Pyridoxal phosphate</keyword>
<accession>A0AAE0TBF9</accession>
<dbReference type="Gene3D" id="3.90.870.10">
    <property type="entry name" value="DHBP synthase"/>
    <property type="match status" value="1"/>
</dbReference>
<dbReference type="InterPro" id="IPR017945">
    <property type="entry name" value="DHBP_synth_RibB-like_a/b_dom"/>
</dbReference>
<reference evidence="8" key="3">
    <citation type="submission" date="2023-05" db="EMBL/GenBank/DDBJ databases">
        <authorList>
            <person name="Smith C.H."/>
        </authorList>
    </citation>
    <scope>NUCLEOTIDE SEQUENCE</scope>
    <source>
        <strain evidence="8">CHS0354</strain>
        <tissue evidence="8">Mantle</tissue>
    </source>
</reference>
<evidence type="ECO:0000256" key="3">
    <source>
        <dbReference type="ARBA" id="ARBA00015492"/>
    </source>
</evidence>
<dbReference type="Pfam" id="PF00155">
    <property type="entry name" value="Aminotran_1_2"/>
    <property type="match status" value="1"/>
</dbReference>
<organism evidence="8 9">
    <name type="scientific">Potamilus streckersoni</name>
    <dbReference type="NCBI Taxonomy" id="2493646"/>
    <lineage>
        <taxon>Eukaryota</taxon>
        <taxon>Metazoa</taxon>
        <taxon>Spiralia</taxon>
        <taxon>Lophotrochozoa</taxon>
        <taxon>Mollusca</taxon>
        <taxon>Bivalvia</taxon>
        <taxon>Autobranchia</taxon>
        <taxon>Heteroconchia</taxon>
        <taxon>Palaeoheterodonta</taxon>
        <taxon>Unionida</taxon>
        <taxon>Unionoidea</taxon>
        <taxon>Unionidae</taxon>
        <taxon>Ambleminae</taxon>
        <taxon>Lampsilini</taxon>
        <taxon>Potamilus</taxon>
    </lineage>
</organism>
<evidence type="ECO:0000256" key="4">
    <source>
        <dbReference type="ARBA" id="ARBA00022898"/>
    </source>
</evidence>
<dbReference type="InterPro" id="IPR015422">
    <property type="entry name" value="PyrdxlP-dep_Trfase_small"/>
</dbReference>
<dbReference type="NCBIfam" id="TIGR00057">
    <property type="entry name" value="L-threonylcarbamoyladenylate synthase"/>
    <property type="match status" value="1"/>
</dbReference>
<dbReference type="PANTHER" id="PTHR43525">
    <property type="entry name" value="PROTEIN MALY"/>
    <property type="match status" value="1"/>
</dbReference>
<evidence type="ECO:0000313" key="8">
    <source>
        <dbReference type="EMBL" id="KAK3606948.1"/>
    </source>
</evidence>
<evidence type="ECO:0000256" key="2">
    <source>
        <dbReference type="ARBA" id="ARBA00012224"/>
    </source>
</evidence>
<proteinExistence type="inferred from homology"/>
<dbReference type="Proteomes" id="UP001195483">
    <property type="component" value="Unassembled WGS sequence"/>
</dbReference>
<dbReference type="Gene3D" id="3.40.640.10">
    <property type="entry name" value="Type I PLP-dependent aspartate aminotransferase-like (Major domain)"/>
    <property type="match status" value="1"/>
</dbReference>
<dbReference type="Pfam" id="PF01300">
    <property type="entry name" value="Sua5_yciO_yrdC"/>
    <property type="match status" value="1"/>
</dbReference>
<comment type="caution">
    <text evidence="8">The sequence shown here is derived from an EMBL/GenBank/DDBJ whole genome shotgun (WGS) entry which is preliminary data.</text>
</comment>
<dbReference type="EMBL" id="JAEAOA010001141">
    <property type="protein sequence ID" value="KAK3606948.1"/>
    <property type="molecule type" value="Genomic_DNA"/>
</dbReference>
<dbReference type="InterPro" id="IPR006070">
    <property type="entry name" value="Sua5-like_dom"/>
</dbReference>
<evidence type="ECO:0000313" key="9">
    <source>
        <dbReference type="Proteomes" id="UP001195483"/>
    </source>
</evidence>
<dbReference type="SUPFAM" id="SSF55821">
    <property type="entry name" value="YrdC/RibB"/>
    <property type="match status" value="1"/>
</dbReference>
<evidence type="ECO:0000256" key="6">
    <source>
        <dbReference type="ARBA" id="ARBA00037974"/>
    </source>
</evidence>
<dbReference type="PROSITE" id="PS51163">
    <property type="entry name" value="YRDC"/>
    <property type="match status" value="1"/>
</dbReference>
<gene>
    <name evidence="8" type="ORF">CHS0354_018544</name>
</gene>
<comment type="similarity">
    <text evidence="6">Belongs to the class-II pyridoxal-phosphate-dependent aminotransferase family. MalY/PatB cystathionine beta-lyase subfamily.</text>
</comment>
<reference evidence="8" key="1">
    <citation type="journal article" date="2021" name="Genome Biol. Evol.">
        <title>A High-Quality Reference Genome for a Parasitic Bivalve with Doubly Uniparental Inheritance (Bivalvia: Unionida).</title>
        <authorList>
            <person name="Smith C.H."/>
        </authorList>
    </citation>
    <scope>NUCLEOTIDE SEQUENCE</scope>
    <source>
        <strain evidence="8">CHS0354</strain>
    </source>
</reference>
<dbReference type="PANTHER" id="PTHR43525:SF1">
    <property type="entry name" value="PROTEIN MALY"/>
    <property type="match status" value="1"/>
</dbReference>
<feature type="domain" description="YrdC-like" evidence="7">
    <location>
        <begin position="366"/>
        <end position="554"/>
    </location>
</feature>
<evidence type="ECO:0000256" key="5">
    <source>
        <dbReference type="ARBA" id="ARBA00023239"/>
    </source>
</evidence>
<dbReference type="SUPFAM" id="SSF53383">
    <property type="entry name" value="PLP-dependent transferases"/>
    <property type="match status" value="1"/>
</dbReference>
<dbReference type="InterPro" id="IPR051798">
    <property type="entry name" value="Class-II_PLP-Dep_Aminotrans"/>
</dbReference>
<evidence type="ECO:0000256" key="1">
    <source>
        <dbReference type="ARBA" id="ARBA00001933"/>
    </source>
</evidence>
<protein>
    <recommendedName>
        <fullName evidence="3">Threonylcarbamoyl-AMP synthase</fullName>
        <ecNumber evidence="2">4.4.1.13</ecNumber>
    </recommendedName>
</protein>
<reference evidence="8" key="2">
    <citation type="journal article" date="2021" name="Genome Biol. Evol.">
        <title>Developing a high-quality reference genome for a parasitic bivalve with doubly uniparental inheritance (Bivalvia: Unionida).</title>
        <authorList>
            <person name="Smith C.H."/>
        </authorList>
    </citation>
    <scope>NUCLEOTIDE SEQUENCE</scope>
    <source>
        <strain evidence="8">CHS0354</strain>
        <tissue evidence="8">Mantle</tissue>
    </source>
</reference>
<dbReference type="CDD" id="cd00609">
    <property type="entry name" value="AAT_like"/>
    <property type="match status" value="1"/>
</dbReference>
<dbReference type="InterPro" id="IPR015424">
    <property type="entry name" value="PyrdxlP-dep_Trfase"/>
</dbReference>
<dbReference type="InterPro" id="IPR015421">
    <property type="entry name" value="PyrdxlP-dep_Trfase_major"/>
</dbReference>